<proteinExistence type="predicted"/>
<feature type="region of interest" description="Disordered" evidence="1">
    <location>
        <begin position="1"/>
        <end position="24"/>
    </location>
</feature>
<sequence>SNWEDLPPEPELCHAHARPTPAQDKVRTDIERCREEIELYEKLAKSNIGLNEIQKGELKTLRNKLENSKRRLKTLQINRMASAKKRAGQKTEFEVLKSKHPEHVDELNKFKRTNPKIGRPAIELKQPGLLKAILDIVSANTMADARRRCETLRTGFTLKQVLEELHILAEYDPPRCLQDSVEANNDSHSDDSEDEIFPTIDESIATTSQIPPYPAALHDLEDIIYSEKWKFNHIQQSQSLNTKIGSVTAKGIQRCDSIVDEAGRFYGLSTRIALSGLDTDANVAFDKYCPSLQGKLSQRICKDCGKYFVTQIATKAHRIGMHVSDFASDNHSWHEVVEAPLNACESDEIQVIEDIQSWLSPVFVDSSEIFVDAVQK</sequence>
<dbReference type="AlphaFoldDB" id="A0A8J2JAQ0"/>
<gene>
    <name evidence="3" type="ORF">AFUS01_LOCUS5551</name>
</gene>
<reference evidence="3" key="1">
    <citation type="submission" date="2021-06" db="EMBL/GenBank/DDBJ databases">
        <authorList>
            <person name="Hodson N. C."/>
            <person name="Mongue J. A."/>
            <person name="Jaron S. K."/>
        </authorList>
    </citation>
    <scope>NUCLEOTIDE SEQUENCE</scope>
</reference>
<accession>A0A8J2JAQ0</accession>
<evidence type="ECO:0000256" key="1">
    <source>
        <dbReference type="SAM" id="MobiDB-lite"/>
    </source>
</evidence>
<dbReference type="EMBL" id="CAJVCH010035382">
    <property type="protein sequence ID" value="CAG7716021.1"/>
    <property type="molecule type" value="Genomic_DNA"/>
</dbReference>
<evidence type="ECO:0000313" key="3">
    <source>
        <dbReference type="EMBL" id="CAG7716021.1"/>
    </source>
</evidence>
<keyword evidence="4" id="KW-1185">Reference proteome</keyword>
<organism evidence="3 4">
    <name type="scientific">Allacma fusca</name>
    <dbReference type="NCBI Taxonomy" id="39272"/>
    <lineage>
        <taxon>Eukaryota</taxon>
        <taxon>Metazoa</taxon>
        <taxon>Ecdysozoa</taxon>
        <taxon>Arthropoda</taxon>
        <taxon>Hexapoda</taxon>
        <taxon>Collembola</taxon>
        <taxon>Symphypleona</taxon>
        <taxon>Sminthuridae</taxon>
        <taxon>Allacma</taxon>
    </lineage>
</organism>
<name>A0A8J2JAQ0_9HEXA</name>
<dbReference type="Proteomes" id="UP000708208">
    <property type="component" value="Unassembled WGS sequence"/>
</dbReference>
<evidence type="ECO:0000313" key="4">
    <source>
        <dbReference type="Proteomes" id="UP000708208"/>
    </source>
</evidence>
<evidence type="ECO:0000259" key="2">
    <source>
        <dbReference type="PROSITE" id="PS00028"/>
    </source>
</evidence>
<dbReference type="PROSITE" id="PS00028">
    <property type="entry name" value="ZINC_FINGER_C2H2_1"/>
    <property type="match status" value="1"/>
</dbReference>
<feature type="domain" description="C2H2-type" evidence="2">
    <location>
        <begin position="301"/>
        <end position="322"/>
    </location>
</feature>
<protein>
    <recommendedName>
        <fullName evidence="2">C2H2-type domain-containing protein</fullName>
    </recommendedName>
</protein>
<dbReference type="InterPro" id="IPR013087">
    <property type="entry name" value="Znf_C2H2_type"/>
</dbReference>
<feature type="non-terminal residue" evidence="3">
    <location>
        <position position="376"/>
    </location>
</feature>
<comment type="caution">
    <text evidence="3">The sequence shown here is derived from an EMBL/GenBank/DDBJ whole genome shotgun (WGS) entry which is preliminary data.</text>
</comment>